<dbReference type="AlphaFoldDB" id="A0A2K3KE34"/>
<name>A0A2K3KE34_TRIPR</name>
<reference evidence="1 2" key="1">
    <citation type="journal article" date="2014" name="Am. J. Bot.">
        <title>Genome assembly and annotation for red clover (Trifolium pratense; Fabaceae).</title>
        <authorList>
            <person name="Istvanek J."/>
            <person name="Jaros M."/>
            <person name="Krenek A."/>
            <person name="Repkova J."/>
        </authorList>
    </citation>
    <scope>NUCLEOTIDE SEQUENCE [LARGE SCALE GENOMIC DNA]</scope>
    <source>
        <strain evidence="2">cv. Tatra</strain>
        <tissue evidence="1">Young leaves</tissue>
    </source>
</reference>
<protein>
    <submittedName>
        <fullName evidence="1">Uncharacterized protein</fullName>
    </submittedName>
</protein>
<proteinExistence type="predicted"/>
<organism evidence="1 2">
    <name type="scientific">Trifolium pratense</name>
    <name type="common">Red clover</name>
    <dbReference type="NCBI Taxonomy" id="57577"/>
    <lineage>
        <taxon>Eukaryota</taxon>
        <taxon>Viridiplantae</taxon>
        <taxon>Streptophyta</taxon>
        <taxon>Embryophyta</taxon>
        <taxon>Tracheophyta</taxon>
        <taxon>Spermatophyta</taxon>
        <taxon>Magnoliopsida</taxon>
        <taxon>eudicotyledons</taxon>
        <taxon>Gunneridae</taxon>
        <taxon>Pentapetalae</taxon>
        <taxon>rosids</taxon>
        <taxon>fabids</taxon>
        <taxon>Fabales</taxon>
        <taxon>Fabaceae</taxon>
        <taxon>Papilionoideae</taxon>
        <taxon>50 kb inversion clade</taxon>
        <taxon>NPAAA clade</taxon>
        <taxon>Hologalegina</taxon>
        <taxon>IRL clade</taxon>
        <taxon>Trifolieae</taxon>
        <taxon>Trifolium</taxon>
    </lineage>
</organism>
<gene>
    <name evidence="1" type="ORF">L195_g062172</name>
</gene>
<evidence type="ECO:0000313" key="1">
    <source>
        <dbReference type="EMBL" id="PNX64554.1"/>
    </source>
</evidence>
<evidence type="ECO:0000313" key="2">
    <source>
        <dbReference type="Proteomes" id="UP000236291"/>
    </source>
</evidence>
<dbReference type="EMBL" id="ASHM01167682">
    <property type="protein sequence ID" value="PNX64554.1"/>
    <property type="molecule type" value="Genomic_DNA"/>
</dbReference>
<sequence length="51" mass="5699">MRLNKTELLAKKLQFLSLTEPCPPLKEAVTLFGDKVLAGELYATATKLKHQ</sequence>
<accession>A0A2K3KE34</accession>
<feature type="non-terminal residue" evidence="1">
    <location>
        <position position="51"/>
    </location>
</feature>
<dbReference type="Proteomes" id="UP000236291">
    <property type="component" value="Unassembled WGS sequence"/>
</dbReference>
<reference evidence="1 2" key="2">
    <citation type="journal article" date="2017" name="Front. Plant Sci.">
        <title>Gene Classification and Mining of Molecular Markers Useful in Red Clover (Trifolium pratense) Breeding.</title>
        <authorList>
            <person name="Istvanek J."/>
            <person name="Dluhosova J."/>
            <person name="Dluhos P."/>
            <person name="Patkova L."/>
            <person name="Nedelnik J."/>
            <person name="Repkova J."/>
        </authorList>
    </citation>
    <scope>NUCLEOTIDE SEQUENCE [LARGE SCALE GENOMIC DNA]</scope>
    <source>
        <strain evidence="2">cv. Tatra</strain>
        <tissue evidence="1">Young leaves</tissue>
    </source>
</reference>
<comment type="caution">
    <text evidence="1">The sequence shown here is derived from an EMBL/GenBank/DDBJ whole genome shotgun (WGS) entry which is preliminary data.</text>
</comment>